<dbReference type="SUPFAM" id="SSF50494">
    <property type="entry name" value="Trypsin-like serine proteases"/>
    <property type="match status" value="1"/>
</dbReference>
<feature type="domain" description="Peptidase S1" evidence="4">
    <location>
        <begin position="222"/>
        <end position="447"/>
    </location>
</feature>
<keyword evidence="2" id="KW-0720">Serine protease</keyword>
<evidence type="ECO:0000313" key="6">
    <source>
        <dbReference type="WBParaSite" id="Gr19_v10_g1838.t1"/>
    </source>
</evidence>
<evidence type="ECO:0000259" key="4">
    <source>
        <dbReference type="PROSITE" id="PS50240"/>
    </source>
</evidence>
<organism evidence="5 6">
    <name type="scientific">Globodera rostochiensis</name>
    <name type="common">Golden nematode worm</name>
    <name type="synonym">Heterodera rostochiensis</name>
    <dbReference type="NCBI Taxonomy" id="31243"/>
    <lineage>
        <taxon>Eukaryota</taxon>
        <taxon>Metazoa</taxon>
        <taxon>Ecdysozoa</taxon>
        <taxon>Nematoda</taxon>
        <taxon>Chromadorea</taxon>
        <taxon>Rhabditida</taxon>
        <taxon>Tylenchina</taxon>
        <taxon>Tylenchomorpha</taxon>
        <taxon>Tylenchoidea</taxon>
        <taxon>Heteroderidae</taxon>
        <taxon>Heteroderinae</taxon>
        <taxon>Globodera</taxon>
    </lineage>
</organism>
<dbReference type="Proteomes" id="UP000887572">
    <property type="component" value="Unplaced"/>
</dbReference>
<keyword evidence="5" id="KW-1185">Reference proteome</keyword>
<dbReference type="Gene3D" id="2.40.10.10">
    <property type="entry name" value="Trypsin-like serine proteases"/>
    <property type="match status" value="1"/>
</dbReference>
<reference evidence="6" key="1">
    <citation type="submission" date="2022-11" db="UniProtKB">
        <authorList>
            <consortium name="WormBaseParasite"/>
        </authorList>
    </citation>
    <scope>IDENTIFICATION</scope>
</reference>
<dbReference type="PROSITE" id="PS00135">
    <property type="entry name" value="TRYPSIN_SER"/>
    <property type="match status" value="1"/>
</dbReference>
<keyword evidence="3" id="KW-0732">Signal</keyword>
<dbReference type="AlphaFoldDB" id="A0A914HJB7"/>
<dbReference type="PRINTS" id="PR00722">
    <property type="entry name" value="CHYMOTRYPSIN"/>
</dbReference>
<dbReference type="PANTHER" id="PTHR24260:SF136">
    <property type="entry name" value="GH08193P-RELATED"/>
    <property type="match status" value="1"/>
</dbReference>
<dbReference type="SMART" id="SM00020">
    <property type="entry name" value="Tryp_SPc"/>
    <property type="match status" value="1"/>
</dbReference>
<evidence type="ECO:0000256" key="3">
    <source>
        <dbReference type="SAM" id="SignalP"/>
    </source>
</evidence>
<evidence type="ECO:0000256" key="1">
    <source>
        <dbReference type="ARBA" id="ARBA00023157"/>
    </source>
</evidence>
<dbReference type="InterPro" id="IPR009003">
    <property type="entry name" value="Peptidase_S1_PA"/>
</dbReference>
<dbReference type="InterPro" id="IPR018114">
    <property type="entry name" value="TRYPSIN_HIS"/>
</dbReference>
<keyword evidence="1" id="KW-1015">Disulfide bond</keyword>
<keyword evidence="2" id="KW-0645">Protease</keyword>
<dbReference type="PROSITE" id="PS00134">
    <property type="entry name" value="TRYPSIN_HIS"/>
    <property type="match status" value="1"/>
</dbReference>
<feature type="chain" id="PRO_5036811190" evidence="3">
    <location>
        <begin position="24"/>
        <end position="447"/>
    </location>
</feature>
<accession>A0A914HJB7</accession>
<keyword evidence="2" id="KW-0378">Hydrolase</keyword>
<protein>
    <submittedName>
        <fullName evidence="6">Peptidase S1 domain-containing protein</fullName>
    </submittedName>
</protein>
<dbReference type="GO" id="GO:0004252">
    <property type="term" value="F:serine-type endopeptidase activity"/>
    <property type="evidence" value="ECO:0007669"/>
    <property type="project" value="InterPro"/>
</dbReference>
<dbReference type="InterPro" id="IPR001314">
    <property type="entry name" value="Peptidase_S1A"/>
</dbReference>
<dbReference type="GO" id="GO:0006508">
    <property type="term" value="P:proteolysis"/>
    <property type="evidence" value="ECO:0007669"/>
    <property type="project" value="UniProtKB-KW"/>
</dbReference>
<dbReference type="InterPro" id="IPR033116">
    <property type="entry name" value="TRYPSIN_SER"/>
</dbReference>
<dbReference type="PANTHER" id="PTHR24260">
    <property type="match status" value="1"/>
</dbReference>
<evidence type="ECO:0000313" key="5">
    <source>
        <dbReference type="Proteomes" id="UP000887572"/>
    </source>
</evidence>
<dbReference type="PROSITE" id="PS50240">
    <property type="entry name" value="TRYPSIN_DOM"/>
    <property type="match status" value="1"/>
</dbReference>
<proteinExistence type="predicted"/>
<evidence type="ECO:0000256" key="2">
    <source>
        <dbReference type="RuleBase" id="RU363034"/>
    </source>
</evidence>
<sequence length="447" mass="49508">MFLSNYFRLIFVFSGHLFNRANGNKTNELANADPPTIYITFFGKCSNFTLCYKSALFGGNERLSWKVAGRFRFDKMFSGQSKECGQNAKKIQIFISNSTVMVGNESFSINQTKVRGADEPAYFELNLNQISDKTLMVAGAENEPLNFGQQFFEQSRFGPFLNDFAGLWLLGVDIFPRFGQKPTYITLEPAECKFNMVKQRHAKCVSFDMKNAHQLTGGNALISGGHQIDIGIMPWTVHISIQIFFNKTTNMSTVRVCTGSLISPEFVLTAAHCFINITDGTRIKLAFNSNSSTIARNSKGFKLAFNRQSNSNVFVHHKFNAKKQTGKFDLALIKLNTIRHQSIYPICILCGPAENFRRGIAIIAGWGQTHPNGTVSNELVGRFAKLTDCKRAYNQNITICTEGNTGLKGDSGGPLLASNGTNFVLIGALSGSKGPKKQRLNVIEGTE</sequence>
<dbReference type="WBParaSite" id="Gr19_v10_g1838.t1">
    <property type="protein sequence ID" value="Gr19_v10_g1838.t1"/>
    <property type="gene ID" value="Gr19_v10_g1838"/>
</dbReference>
<dbReference type="InterPro" id="IPR001254">
    <property type="entry name" value="Trypsin_dom"/>
</dbReference>
<feature type="signal peptide" evidence="3">
    <location>
        <begin position="1"/>
        <end position="23"/>
    </location>
</feature>
<dbReference type="Pfam" id="PF00089">
    <property type="entry name" value="Trypsin"/>
    <property type="match status" value="1"/>
</dbReference>
<name>A0A914HJB7_GLORO</name>
<dbReference type="InterPro" id="IPR043504">
    <property type="entry name" value="Peptidase_S1_PA_chymotrypsin"/>
</dbReference>
<dbReference type="InterPro" id="IPR051333">
    <property type="entry name" value="CLIP_Serine_Protease"/>
</dbReference>